<reference evidence="1" key="1">
    <citation type="submission" date="2020-11" db="EMBL/GenBank/DDBJ databases">
        <title>Sequencing the genomes of 1000 actinobacteria strains.</title>
        <authorList>
            <person name="Klenk H.-P."/>
        </authorList>
    </citation>
    <scope>NUCLEOTIDE SEQUENCE</scope>
    <source>
        <strain evidence="1">DSM 45356</strain>
    </source>
</reference>
<dbReference type="SUPFAM" id="SSF48452">
    <property type="entry name" value="TPR-like"/>
    <property type="match status" value="1"/>
</dbReference>
<dbReference type="Gene3D" id="1.25.40.10">
    <property type="entry name" value="Tetratricopeptide repeat domain"/>
    <property type="match status" value="1"/>
</dbReference>
<organism evidence="1 2">
    <name type="scientific">Longispora fulva</name>
    <dbReference type="NCBI Taxonomy" id="619741"/>
    <lineage>
        <taxon>Bacteria</taxon>
        <taxon>Bacillati</taxon>
        <taxon>Actinomycetota</taxon>
        <taxon>Actinomycetes</taxon>
        <taxon>Micromonosporales</taxon>
        <taxon>Micromonosporaceae</taxon>
        <taxon>Longispora</taxon>
    </lineage>
</organism>
<proteinExistence type="predicted"/>
<dbReference type="AlphaFoldDB" id="A0A8J7GY46"/>
<dbReference type="Pfam" id="PF13424">
    <property type="entry name" value="TPR_12"/>
    <property type="match status" value="1"/>
</dbReference>
<protein>
    <submittedName>
        <fullName evidence="1">Tfp pilus assembly protein PilF</fullName>
    </submittedName>
</protein>
<comment type="caution">
    <text evidence="1">The sequence shown here is derived from an EMBL/GenBank/DDBJ whole genome shotgun (WGS) entry which is preliminary data.</text>
</comment>
<keyword evidence="2" id="KW-1185">Reference proteome</keyword>
<evidence type="ECO:0000313" key="2">
    <source>
        <dbReference type="Proteomes" id="UP000622552"/>
    </source>
</evidence>
<sequence>MEQRRFDDAESGFQRALDTSRILGDLAGEAQCLRGMGLCLQQQGHPDRAKVTLLRALDLVAQPRPTILEGFIRSSLENLLASSSDGR</sequence>
<dbReference type="InterPro" id="IPR011990">
    <property type="entry name" value="TPR-like_helical_dom_sf"/>
</dbReference>
<dbReference type="EMBL" id="JADOUF010000001">
    <property type="protein sequence ID" value="MBG6139798.1"/>
    <property type="molecule type" value="Genomic_DNA"/>
</dbReference>
<evidence type="ECO:0000313" key="1">
    <source>
        <dbReference type="EMBL" id="MBG6139798.1"/>
    </source>
</evidence>
<gene>
    <name evidence="1" type="ORF">IW245_005992</name>
</gene>
<dbReference type="RefSeq" id="WP_197006414.1">
    <property type="nucleotide sequence ID" value="NZ_BONS01000006.1"/>
</dbReference>
<dbReference type="Proteomes" id="UP000622552">
    <property type="component" value="Unassembled WGS sequence"/>
</dbReference>
<accession>A0A8J7GY46</accession>
<name>A0A8J7GY46_9ACTN</name>